<evidence type="ECO:0000313" key="10">
    <source>
        <dbReference type="EMBL" id="CAB4942199.1"/>
    </source>
</evidence>
<feature type="domain" description="N-acetyltransferase" evidence="3">
    <location>
        <begin position="2"/>
        <end position="151"/>
    </location>
</feature>
<keyword evidence="2" id="KW-0012">Acyltransferase</keyword>
<evidence type="ECO:0000256" key="1">
    <source>
        <dbReference type="ARBA" id="ARBA00022679"/>
    </source>
</evidence>
<dbReference type="EMBL" id="CAFBNH010000003">
    <property type="protein sequence ID" value="CAB4942199.1"/>
    <property type="molecule type" value="Genomic_DNA"/>
</dbReference>
<dbReference type="EMBL" id="CAEZXO010000001">
    <property type="protein sequence ID" value="CAB4684999.1"/>
    <property type="molecule type" value="Genomic_DNA"/>
</dbReference>
<evidence type="ECO:0000313" key="4">
    <source>
        <dbReference type="EMBL" id="CAB4341326.1"/>
    </source>
</evidence>
<name>A0A6J7UV52_9ZZZZ</name>
<reference evidence="12" key="1">
    <citation type="submission" date="2020-05" db="EMBL/GenBank/DDBJ databases">
        <authorList>
            <person name="Chiriac C."/>
            <person name="Salcher M."/>
            <person name="Ghai R."/>
            <person name="Kavagutti S V."/>
        </authorList>
    </citation>
    <scope>NUCLEOTIDE SEQUENCE</scope>
</reference>
<evidence type="ECO:0000313" key="9">
    <source>
        <dbReference type="EMBL" id="CAB4863178.1"/>
    </source>
</evidence>
<dbReference type="GO" id="GO:0008080">
    <property type="term" value="F:N-acetyltransferase activity"/>
    <property type="evidence" value="ECO:0007669"/>
    <property type="project" value="InterPro"/>
</dbReference>
<dbReference type="InterPro" id="IPR000182">
    <property type="entry name" value="GNAT_dom"/>
</dbReference>
<dbReference type="InterPro" id="IPR006464">
    <property type="entry name" value="AcTrfase_RimI/Ard1"/>
</dbReference>
<dbReference type="NCBIfam" id="TIGR01575">
    <property type="entry name" value="rimI"/>
    <property type="match status" value="1"/>
</dbReference>
<dbReference type="EMBL" id="CAEZYM010000004">
    <property type="protein sequence ID" value="CAB4721473.1"/>
    <property type="molecule type" value="Genomic_DNA"/>
</dbReference>
<dbReference type="EMBL" id="CAFBOC010000005">
    <property type="protein sequence ID" value="CAB4973366.1"/>
    <property type="molecule type" value="Genomic_DNA"/>
</dbReference>
<organism evidence="12">
    <name type="scientific">freshwater metagenome</name>
    <dbReference type="NCBI Taxonomy" id="449393"/>
    <lineage>
        <taxon>unclassified sequences</taxon>
        <taxon>metagenomes</taxon>
        <taxon>ecological metagenomes</taxon>
    </lineage>
</organism>
<dbReference type="SUPFAM" id="SSF55729">
    <property type="entry name" value="Acyl-CoA N-acyltransferases (Nat)"/>
    <property type="match status" value="1"/>
</dbReference>
<protein>
    <submittedName>
        <fullName evidence="12">Unannotated protein</fullName>
    </submittedName>
</protein>
<evidence type="ECO:0000259" key="3">
    <source>
        <dbReference type="PROSITE" id="PS51186"/>
    </source>
</evidence>
<evidence type="ECO:0000313" key="5">
    <source>
        <dbReference type="EMBL" id="CAB4684999.1"/>
    </source>
</evidence>
<dbReference type="CDD" id="cd04301">
    <property type="entry name" value="NAT_SF"/>
    <property type="match status" value="1"/>
</dbReference>
<gene>
    <name evidence="5" type="ORF">UFOPK2510_00219</name>
    <name evidence="6" type="ORF">UFOPK2718_00517</name>
    <name evidence="7" type="ORF">UFOPK2936_00057</name>
    <name evidence="8" type="ORF">UFOPK3174_00801</name>
    <name evidence="9" type="ORF">UFOPK3328_00604</name>
    <name evidence="10" type="ORF">UFOPK3779_00639</name>
    <name evidence="11" type="ORF">UFOPK3913_00618</name>
    <name evidence="4" type="ORF">UFOPK4107_01038</name>
    <name evidence="12" type="ORF">UFOPK4403_00373</name>
</gene>
<dbReference type="EMBL" id="CAFABH010000011">
    <property type="protein sequence ID" value="CAB4828141.1"/>
    <property type="molecule type" value="Genomic_DNA"/>
</dbReference>
<sequence length="151" mass="16798">MTSYRDMTAFDIPLIASLERAIYPNDAWSSAQFKEELAGVPANRYYRVALDDEGTIVGYAGIFTPDQGIDADIHTLTVSPDHRRKGIGRALLEEMIAWAKQRQAPVVFLEVREGNDEAAPLYISSGFSAISRRNDYYGTGVHAVVMKKDLL</sequence>
<accession>A0A6J7UV52</accession>
<dbReference type="AlphaFoldDB" id="A0A6J7UV52"/>
<dbReference type="EMBL" id="CAESAE010000005">
    <property type="protein sequence ID" value="CAB4341326.1"/>
    <property type="molecule type" value="Genomic_DNA"/>
</dbReference>
<evidence type="ECO:0000313" key="6">
    <source>
        <dbReference type="EMBL" id="CAB4721473.1"/>
    </source>
</evidence>
<dbReference type="EMBL" id="CAEZZW010000001">
    <property type="protein sequence ID" value="CAB4768884.1"/>
    <property type="molecule type" value="Genomic_DNA"/>
</dbReference>
<evidence type="ECO:0000256" key="2">
    <source>
        <dbReference type="ARBA" id="ARBA00023315"/>
    </source>
</evidence>
<dbReference type="InterPro" id="IPR016181">
    <property type="entry name" value="Acyl_CoA_acyltransferase"/>
</dbReference>
<dbReference type="Gene3D" id="3.40.630.30">
    <property type="match status" value="1"/>
</dbReference>
<dbReference type="EMBL" id="CAFBLD010000003">
    <property type="protein sequence ID" value="CAB4863178.1"/>
    <property type="molecule type" value="Genomic_DNA"/>
</dbReference>
<dbReference type="PROSITE" id="PS51186">
    <property type="entry name" value="GNAT"/>
    <property type="match status" value="1"/>
</dbReference>
<dbReference type="InterPro" id="IPR050832">
    <property type="entry name" value="Bact_Acetyltransf"/>
</dbReference>
<evidence type="ECO:0000313" key="8">
    <source>
        <dbReference type="EMBL" id="CAB4828141.1"/>
    </source>
</evidence>
<dbReference type="PANTHER" id="PTHR43877">
    <property type="entry name" value="AMINOALKYLPHOSPHONATE N-ACETYLTRANSFERASE-RELATED-RELATED"/>
    <property type="match status" value="1"/>
</dbReference>
<evidence type="ECO:0000313" key="7">
    <source>
        <dbReference type="EMBL" id="CAB4768884.1"/>
    </source>
</evidence>
<keyword evidence="1" id="KW-0808">Transferase</keyword>
<proteinExistence type="predicted"/>
<evidence type="ECO:0000313" key="12">
    <source>
        <dbReference type="EMBL" id="CAB5070334.1"/>
    </source>
</evidence>
<dbReference type="Pfam" id="PF00583">
    <property type="entry name" value="Acetyltransf_1"/>
    <property type="match status" value="1"/>
</dbReference>
<dbReference type="EMBL" id="CAFBQX010000001">
    <property type="protein sequence ID" value="CAB5070334.1"/>
    <property type="molecule type" value="Genomic_DNA"/>
</dbReference>
<evidence type="ECO:0000313" key="11">
    <source>
        <dbReference type="EMBL" id="CAB4973366.1"/>
    </source>
</evidence>